<evidence type="ECO:0000256" key="5">
    <source>
        <dbReference type="ARBA" id="ARBA00022737"/>
    </source>
</evidence>
<dbReference type="Pfam" id="PF00153">
    <property type="entry name" value="Mito_carr"/>
    <property type="match status" value="2"/>
</dbReference>
<feature type="chain" id="PRO_5040817500" evidence="12">
    <location>
        <begin position="17"/>
        <end position="291"/>
    </location>
</feature>
<evidence type="ECO:0000256" key="6">
    <source>
        <dbReference type="ARBA" id="ARBA00022792"/>
    </source>
</evidence>
<gene>
    <name evidence="13" type="ORF">TrST_g5633</name>
</gene>
<keyword evidence="6" id="KW-0999">Mitochondrion inner membrane</keyword>
<keyword evidence="8" id="KW-0496">Mitochondrion</keyword>
<evidence type="ECO:0000313" key="14">
    <source>
        <dbReference type="Proteomes" id="UP001165085"/>
    </source>
</evidence>
<evidence type="ECO:0000256" key="11">
    <source>
        <dbReference type="RuleBase" id="RU000488"/>
    </source>
</evidence>
<protein>
    <submittedName>
        <fullName evidence="13">Uncharacterized protein</fullName>
    </submittedName>
</protein>
<keyword evidence="12" id="KW-0732">Signal</keyword>
<keyword evidence="7" id="KW-1133">Transmembrane helix</keyword>
<organism evidence="13 14">
    <name type="scientific">Triparma strigata</name>
    <dbReference type="NCBI Taxonomy" id="1606541"/>
    <lineage>
        <taxon>Eukaryota</taxon>
        <taxon>Sar</taxon>
        <taxon>Stramenopiles</taxon>
        <taxon>Ochrophyta</taxon>
        <taxon>Bolidophyceae</taxon>
        <taxon>Parmales</taxon>
        <taxon>Triparmaceae</taxon>
        <taxon>Triparma</taxon>
    </lineage>
</organism>
<keyword evidence="5" id="KW-0677">Repeat</keyword>
<evidence type="ECO:0000256" key="7">
    <source>
        <dbReference type="ARBA" id="ARBA00022989"/>
    </source>
</evidence>
<evidence type="ECO:0000256" key="1">
    <source>
        <dbReference type="ARBA" id="ARBA00004448"/>
    </source>
</evidence>
<dbReference type="PROSITE" id="PS50920">
    <property type="entry name" value="SOLCAR"/>
    <property type="match status" value="2"/>
</dbReference>
<evidence type="ECO:0000313" key="13">
    <source>
        <dbReference type="EMBL" id="GMH52558.1"/>
    </source>
</evidence>
<dbReference type="InterPro" id="IPR023395">
    <property type="entry name" value="MCP_dom_sf"/>
</dbReference>
<feature type="repeat" description="Solcar" evidence="10">
    <location>
        <begin position="22"/>
        <end position="102"/>
    </location>
</feature>
<evidence type="ECO:0000256" key="12">
    <source>
        <dbReference type="SAM" id="SignalP"/>
    </source>
</evidence>
<proteinExistence type="inferred from homology"/>
<evidence type="ECO:0000256" key="2">
    <source>
        <dbReference type="ARBA" id="ARBA00006375"/>
    </source>
</evidence>
<dbReference type="InterPro" id="IPR018108">
    <property type="entry name" value="MCP_transmembrane"/>
</dbReference>
<dbReference type="EMBL" id="BRXY01000011">
    <property type="protein sequence ID" value="GMH52558.1"/>
    <property type="molecule type" value="Genomic_DNA"/>
</dbReference>
<dbReference type="GO" id="GO:0005743">
    <property type="term" value="C:mitochondrial inner membrane"/>
    <property type="evidence" value="ECO:0007669"/>
    <property type="project" value="UniProtKB-SubCell"/>
</dbReference>
<evidence type="ECO:0000256" key="10">
    <source>
        <dbReference type="PROSITE-ProRule" id="PRU00282"/>
    </source>
</evidence>
<dbReference type="Proteomes" id="UP001165085">
    <property type="component" value="Unassembled WGS sequence"/>
</dbReference>
<name>A0A9W7DVU3_9STRA</name>
<evidence type="ECO:0000256" key="9">
    <source>
        <dbReference type="ARBA" id="ARBA00023136"/>
    </source>
</evidence>
<dbReference type="OrthoDB" id="427452at2759"/>
<keyword evidence="14" id="KW-1185">Reference proteome</keyword>
<feature type="signal peptide" evidence="12">
    <location>
        <begin position="1"/>
        <end position="16"/>
    </location>
</feature>
<comment type="caution">
    <text evidence="13">The sequence shown here is derived from an EMBL/GenBank/DDBJ whole genome shotgun (WGS) entry which is preliminary data.</text>
</comment>
<dbReference type="SUPFAM" id="SSF103506">
    <property type="entry name" value="Mitochondrial carrier"/>
    <property type="match status" value="1"/>
</dbReference>
<dbReference type="PANTHER" id="PTHR45671:SF12">
    <property type="entry name" value="MITOCHONDRIAL PHOSPHATE CARRIER PROTEIN"/>
    <property type="match status" value="1"/>
</dbReference>
<keyword evidence="9 10" id="KW-0472">Membrane</keyword>
<dbReference type="Gene3D" id="1.50.40.10">
    <property type="entry name" value="Mitochondrial carrier domain"/>
    <property type="match status" value="2"/>
</dbReference>
<comment type="similarity">
    <text evidence="2 11">Belongs to the mitochondrial carrier (TC 2.A.29) family.</text>
</comment>
<keyword evidence="4 10" id="KW-0812">Transmembrane</keyword>
<feature type="repeat" description="Solcar" evidence="10">
    <location>
        <begin position="187"/>
        <end position="268"/>
    </location>
</feature>
<dbReference type="InterPro" id="IPR044677">
    <property type="entry name" value="SLC25A3/Pic2/Mir1-like"/>
</dbReference>
<dbReference type="GO" id="GO:1990547">
    <property type="term" value="P:mitochondrial phosphate ion transmembrane transport"/>
    <property type="evidence" value="ECO:0007669"/>
    <property type="project" value="InterPro"/>
</dbReference>
<evidence type="ECO:0000256" key="3">
    <source>
        <dbReference type="ARBA" id="ARBA00022448"/>
    </source>
</evidence>
<keyword evidence="3 11" id="KW-0813">Transport</keyword>
<accession>A0A9W7DVU3</accession>
<reference evidence="14" key="1">
    <citation type="journal article" date="2023" name="Commun. Biol.">
        <title>Genome analysis of Parmales, the sister group of diatoms, reveals the evolutionary specialization of diatoms from phago-mixotrophs to photoautotrophs.</title>
        <authorList>
            <person name="Ban H."/>
            <person name="Sato S."/>
            <person name="Yoshikawa S."/>
            <person name="Yamada K."/>
            <person name="Nakamura Y."/>
            <person name="Ichinomiya M."/>
            <person name="Sato N."/>
            <person name="Blanc-Mathieu R."/>
            <person name="Endo H."/>
            <person name="Kuwata A."/>
            <person name="Ogata H."/>
        </authorList>
    </citation>
    <scope>NUCLEOTIDE SEQUENCE [LARGE SCALE GENOMIC DNA]</scope>
    <source>
        <strain evidence="14">NIES 3701</strain>
    </source>
</reference>
<evidence type="ECO:0000256" key="4">
    <source>
        <dbReference type="ARBA" id="ARBA00022692"/>
    </source>
</evidence>
<dbReference type="GO" id="GO:0005315">
    <property type="term" value="F:phosphate transmembrane transporter activity"/>
    <property type="evidence" value="ECO:0007669"/>
    <property type="project" value="InterPro"/>
</dbReference>
<sequence>MLLLLLLLLLLPPSLPLVPPSPPYPLISLAGSLSCSLTHALVTPLDSTKTNLQTTPSFSTLTESFLSLKKKKQLFKGFKPTVIGYGWYGATVYPTYEFLKHLDIQGDPMIVSLVSGGSAAVVASIGLCPMENWRIGMFKGQKSRGYDGFGSLLGRQVVFGSVKFLAFEEFRQKIMEVQPEVSSSVSFGLLATILAGLGSGVLSCYISQPFDTMLTALTSSKLGVVETFEGIMDEDGIVGLWRGVKGRAVWSGLIIGGQFFLYDIFKEIVGVNGGSIGAGAIEVAKEFEQII</sequence>
<dbReference type="AlphaFoldDB" id="A0A9W7DVU3"/>
<dbReference type="PANTHER" id="PTHR45671">
    <property type="entry name" value="SOLUTE CARRIER FAMILY 25 (MITOCHONDRIAL CARRIER PHOSPHATE CARRIER), MEMBER 3, LIKE-RELATED-RELATED"/>
    <property type="match status" value="1"/>
</dbReference>
<comment type="subcellular location">
    <subcellularLocation>
        <location evidence="1">Mitochondrion inner membrane</location>
        <topology evidence="1">Multi-pass membrane protein</topology>
    </subcellularLocation>
</comment>
<evidence type="ECO:0000256" key="8">
    <source>
        <dbReference type="ARBA" id="ARBA00023128"/>
    </source>
</evidence>